<dbReference type="PRINTS" id="PR00792">
    <property type="entry name" value="PEPSIN"/>
</dbReference>
<dbReference type="PROSITE" id="PS51767">
    <property type="entry name" value="PEPTIDASE_A1"/>
    <property type="match status" value="1"/>
</dbReference>
<dbReference type="AlphaFoldDB" id="A0A2H3J5A4"/>
<feature type="chain" id="PRO_5013783158" evidence="2">
    <location>
        <begin position="21"/>
        <end position="568"/>
    </location>
</feature>
<evidence type="ECO:0000313" key="4">
    <source>
        <dbReference type="EMBL" id="PCH37131.1"/>
    </source>
</evidence>
<evidence type="ECO:0000313" key="5">
    <source>
        <dbReference type="Proteomes" id="UP000218811"/>
    </source>
</evidence>
<evidence type="ECO:0000256" key="1">
    <source>
        <dbReference type="ARBA" id="ARBA00007447"/>
    </source>
</evidence>
<dbReference type="PANTHER" id="PTHR47966:SF51">
    <property type="entry name" value="BETA-SITE APP-CLEAVING ENZYME, ISOFORM A-RELATED"/>
    <property type="match status" value="1"/>
</dbReference>
<dbReference type="EMBL" id="KB467909">
    <property type="protein sequence ID" value="PCH37131.1"/>
    <property type="molecule type" value="Genomic_DNA"/>
</dbReference>
<dbReference type="Proteomes" id="UP000218811">
    <property type="component" value="Unassembled WGS sequence"/>
</dbReference>
<sequence length="568" mass="59816">MLRLGLVLTILSIATDNICGGKSLVTKATLPLLLSSSSRLDKRVNGESAIGLGDVHDMQVILTYTIQVQVGDTRTPLVLDTGSSDLWLVSDACSGDCKSAGVSLYSQNSLQPTGLDVQLLYGDSRTGTRASGPIGLDTVDIANLAISSQTLAAINDTNTTVFETGAAGILGLGFPPVSVIWQRLLQAELEQTMPTLLKRNTASNSSNALDVTEIGRPPFPSFDFLSSPSLSPHAKRQFGSSPLPAASAAIASFATFGPLLTRMILHNALDLPLISITLQRDTFELGGNAGQISFGGLPEGVQDDYMTWVPVRGYSVDEGGLPPSSDAPNETYPLVWEIPVDDVYFDGVQLPRSVLVSPAISVSALMDTGNSLIRGPKDVINHILARFGGPDSSFSCTTPHNLSFSIGGKLFPVDPRDFAQPVRTMAAGEARCTAALAATDPPGNGGFLFSWSLGDPFLKSALVAFYYGNLTHPSQDPPRIGLLSTVPPNAGQDLQSAVKAAADVGVFPEISEAAPTGAHIATVTGIGGVPQASYMPLVVLTSGTTLPYSMNMDVWVWLTLITAMTLWR</sequence>
<dbReference type="InterPro" id="IPR021109">
    <property type="entry name" value="Peptidase_aspartic_dom_sf"/>
</dbReference>
<gene>
    <name evidence="4" type="ORF">WOLCODRAFT_109617</name>
</gene>
<keyword evidence="2" id="KW-0732">Signal</keyword>
<organism evidence="4 5">
    <name type="scientific">Wolfiporia cocos (strain MD-104)</name>
    <name type="common">Brown rot fungus</name>
    <dbReference type="NCBI Taxonomy" id="742152"/>
    <lineage>
        <taxon>Eukaryota</taxon>
        <taxon>Fungi</taxon>
        <taxon>Dikarya</taxon>
        <taxon>Basidiomycota</taxon>
        <taxon>Agaricomycotina</taxon>
        <taxon>Agaricomycetes</taxon>
        <taxon>Polyporales</taxon>
        <taxon>Phaeolaceae</taxon>
        <taxon>Wolfiporia</taxon>
    </lineage>
</organism>
<dbReference type="STRING" id="742152.A0A2H3J5A4"/>
<dbReference type="InterPro" id="IPR034164">
    <property type="entry name" value="Pepsin-like_dom"/>
</dbReference>
<comment type="similarity">
    <text evidence="1">Belongs to the peptidase A1 family.</text>
</comment>
<dbReference type="Gene3D" id="2.40.70.10">
    <property type="entry name" value="Acid Proteases"/>
    <property type="match status" value="2"/>
</dbReference>
<feature type="signal peptide" evidence="2">
    <location>
        <begin position="1"/>
        <end position="20"/>
    </location>
</feature>
<dbReference type="GO" id="GO:0004190">
    <property type="term" value="F:aspartic-type endopeptidase activity"/>
    <property type="evidence" value="ECO:0007669"/>
    <property type="project" value="InterPro"/>
</dbReference>
<keyword evidence="5" id="KW-1185">Reference proteome</keyword>
<dbReference type="CDD" id="cd05471">
    <property type="entry name" value="pepsin_like"/>
    <property type="match status" value="1"/>
</dbReference>
<dbReference type="OMA" id="WVPVRGY"/>
<dbReference type="OrthoDB" id="3089at2759"/>
<keyword evidence="4" id="KW-0645">Protease</keyword>
<accession>A0A2H3J5A4</accession>
<dbReference type="InterPro" id="IPR001461">
    <property type="entry name" value="Aspartic_peptidase_A1"/>
</dbReference>
<reference evidence="4 5" key="1">
    <citation type="journal article" date="2012" name="Science">
        <title>The Paleozoic origin of enzymatic lignin decomposition reconstructed from 31 fungal genomes.</title>
        <authorList>
            <person name="Floudas D."/>
            <person name="Binder M."/>
            <person name="Riley R."/>
            <person name="Barry K."/>
            <person name="Blanchette R.A."/>
            <person name="Henrissat B."/>
            <person name="Martinez A.T."/>
            <person name="Otillar R."/>
            <person name="Spatafora J.W."/>
            <person name="Yadav J.S."/>
            <person name="Aerts A."/>
            <person name="Benoit I."/>
            <person name="Boyd A."/>
            <person name="Carlson A."/>
            <person name="Copeland A."/>
            <person name="Coutinho P.M."/>
            <person name="de Vries R.P."/>
            <person name="Ferreira P."/>
            <person name="Findley K."/>
            <person name="Foster B."/>
            <person name="Gaskell J."/>
            <person name="Glotzer D."/>
            <person name="Gorecki P."/>
            <person name="Heitman J."/>
            <person name="Hesse C."/>
            <person name="Hori C."/>
            <person name="Igarashi K."/>
            <person name="Jurgens J.A."/>
            <person name="Kallen N."/>
            <person name="Kersten P."/>
            <person name="Kohler A."/>
            <person name="Kuees U."/>
            <person name="Kumar T.K.A."/>
            <person name="Kuo A."/>
            <person name="LaButti K."/>
            <person name="Larrondo L.F."/>
            <person name="Lindquist E."/>
            <person name="Ling A."/>
            <person name="Lombard V."/>
            <person name="Lucas S."/>
            <person name="Lundell T."/>
            <person name="Martin R."/>
            <person name="McLaughlin D.J."/>
            <person name="Morgenstern I."/>
            <person name="Morin E."/>
            <person name="Murat C."/>
            <person name="Nagy L.G."/>
            <person name="Nolan M."/>
            <person name="Ohm R.A."/>
            <person name="Patyshakuliyeva A."/>
            <person name="Rokas A."/>
            <person name="Ruiz-Duenas F.J."/>
            <person name="Sabat G."/>
            <person name="Salamov A."/>
            <person name="Samejima M."/>
            <person name="Schmutz J."/>
            <person name="Slot J.C."/>
            <person name="St John F."/>
            <person name="Stenlid J."/>
            <person name="Sun H."/>
            <person name="Sun S."/>
            <person name="Syed K."/>
            <person name="Tsang A."/>
            <person name="Wiebenga A."/>
            <person name="Young D."/>
            <person name="Pisabarro A."/>
            <person name="Eastwood D.C."/>
            <person name="Martin F."/>
            <person name="Cullen D."/>
            <person name="Grigoriev I.V."/>
            <person name="Hibbett D.S."/>
        </authorList>
    </citation>
    <scope>NUCLEOTIDE SEQUENCE [LARGE SCALE GENOMIC DNA]</scope>
    <source>
        <strain evidence="4 5">MD-104</strain>
    </source>
</reference>
<dbReference type="GO" id="GO:0006508">
    <property type="term" value="P:proteolysis"/>
    <property type="evidence" value="ECO:0007669"/>
    <property type="project" value="UniProtKB-KW"/>
</dbReference>
<evidence type="ECO:0000259" key="3">
    <source>
        <dbReference type="PROSITE" id="PS51767"/>
    </source>
</evidence>
<protein>
    <submittedName>
        <fullName evidence="4">Acid protease</fullName>
    </submittedName>
</protein>
<dbReference type="SUPFAM" id="SSF50630">
    <property type="entry name" value="Acid proteases"/>
    <property type="match status" value="1"/>
</dbReference>
<name>A0A2H3J5A4_WOLCO</name>
<dbReference type="PANTHER" id="PTHR47966">
    <property type="entry name" value="BETA-SITE APP-CLEAVING ENZYME, ISOFORM A-RELATED"/>
    <property type="match status" value="1"/>
</dbReference>
<feature type="domain" description="Peptidase A1" evidence="3">
    <location>
        <begin position="64"/>
        <end position="483"/>
    </location>
</feature>
<proteinExistence type="inferred from homology"/>
<dbReference type="InterPro" id="IPR033121">
    <property type="entry name" value="PEPTIDASE_A1"/>
</dbReference>
<dbReference type="Pfam" id="PF00026">
    <property type="entry name" value="Asp"/>
    <property type="match status" value="2"/>
</dbReference>
<evidence type="ECO:0000256" key="2">
    <source>
        <dbReference type="SAM" id="SignalP"/>
    </source>
</evidence>
<keyword evidence="4" id="KW-0378">Hydrolase</keyword>